<dbReference type="Proteomes" id="UP000830375">
    <property type="component" value="Unassembled WGS sequence"/>
</dbReference>
<dbReference type="Gene3D" id="3.60.10.10">
    <property type="entry name" value="Endonuclease/exonuclease/phosphatase"/>
    <property type="match status" value="1"/>
</dbReference>
<dbReference type="Pfam" id="PF09004">
    <property type="entry name" value="ALKBH8_N"/>
    <property type="match status" value="1"/>
</dbReference>
<gene>
    <name evidence="4" type="ORF">H4Q32_027249</name>
</gene>
<evidence type="ECO:0000259" key="3">
    <source>
        <dbReference type="PROSITE" id="PS50878"/>
    </source>
</evidence>
<keyword evidence="5" id="KW-1185">Reference proteome</keyword>
<dbReference type="PROSITE" id="PS50878">
    <property type="entry name" value="RT_POL"/>
    <property type="match status" value="1"/>
</dbReference>
<feature type="compositionally biased region" description="Polar residues" evidence="1">
    <location>
        <begin position="94"/>
        <end position="113"/>
    </location>
</feature>
<evidence type="ECO:0000256" key="1">
    <source>
        <dbReference type="SAM" id="MobiDB-lite"/>
    </source>
</evidence>
<keyword evidence="4" id="KW-0548">Nucleotidyltransferase</keyword>
<dbReference type="InterPro" id="IPR036691">
    <property type="entry name" value="Endo/exonu/phosph_ase_sf"/>
</dbReference>
<dbReference type="Pfam" id="PF00078">
    <property type="entry name" value="RVT_1"/>
    <property type="match status" value="1"/>
</dbReference>
<feature type="signal peptide" evidence="2">
    <location>
        <begin position="1"/>
        <end position="28"/>
    </location>
</feature>
<reference evidence="4 5" key="1">
    <citation type="submission" date="2022-01" db="EMBL/GenBank/DDBJ databases">
        <title>A high-quality chromosome-level genome assembly of rohu carp, Labeo rohita.</title>
        <authorList>
            <person name="Arick M.A. II"/>
            <person name="Hsu C.-Y."/>
            <person name="Magbanua Z."/>
            <person name="Pechanova O."/>
            <person name="Grover C."/>
            <person name="Miller E."/>
            <person name="Thrash A."/>
            <person name="Ezzel L."/>
            <person name="Alam S."/>
            <person name="Benzie J."/>
            <person name="Hamilton M."/>
            <person name="Karsi A."/>
            <person name="Lawrence M.L."/>
            <person name="Peterson D.G."/>
        </authorList>
    </citation>
    <scope>NUCLEOTIDE SEQUENCE [LARGE SCALE GENOMIC DNA]</scope>
    <source>
        <strain evidence="5">BAU-BD-2019</strain>
        <tissue evidence="4">Blood</tissue>
    </source>
</reference>
<keyword evidence="2" id="KW-0732">Signal</keyword>
<protein>
    <submittedName>
        <fullName evidence="4">RNA-directed DNA polymerase from transposon BS</fullName>
    </submittedName>
</protein>
<accession>A0ABQ8L514</accession>
<comment type="caution">
    <text evidence="4">The sequence shown here is derived from an EMBL/GenBank/DDBJ whole genome shotgun (WGS) entry which is preliminary data.</text>
</comment>
<feature type="chain" id="PRO_5046457771" evidence="2">
    <location>
        <begin position="29"/>
        <end position="907"/>
    </location>
</feature>
<dbReference type="SUPFAM" id="SSF56672">
    <property type="entry name" value="DNA/RNA polymerases"/>
    <property type="match status" value="1"/>
</dbReference>
<dbReference type="EMBL" id="JACTAM010002248">
    <property type="protein sequence ID" value="KAI2645419.1"/>
    <property type="molecule type" value="Genomic_DNA"/>
</dbReference>
<keyword evidence="4" id="KW-0695">RNA-directed DNA polymerase</keyword>
<proteinExistence type="predicted"/>
<keyword evidence="4" id="KW-0808">Transferase</keyword>
<dbReference type="PANTHER" id="PTHR47510">
    <property type="entry name" value="REVERSE TRANSCRIPTASE DOMAIN-CONTAINING PROTEIN"/>
    <property type="match status" value="1"/>
</dbReference>
<dbReference type="PANTHER" id="PTHR47510:SF3">
    <property type="entry name" value="ENDO_EXONUCLEASE_PHOSPHATASE DOMAIN-CONTAINING PROTEIN"/>
    <property type="match status" value="1"/>
</dbReference>
<feature type="region of interest" description="Disordered" evidence="1">
    <location>
        <begin position="81"/>
        <end position="113"/>
    </location>
</feature>
<feature type="compositionally biased region" description="Basic and acidic residues" evidence="1">
    <location>
        <begin position="81"/>
        <end position="90"/>
    </location>
</feature>
<feature type="domain" description="Reverse transcriptase" evidence="3">
    <location>
        <begin position="494"/>
        <end position="759"/>
    </location>
</feature>
<organism evidence="4 5">
    <name type="scientific">Labeo rohita</name>
    <name type="common">Indian major carp</name>
    <name type="synonym">Cyprinus rohita</name>
    <dbReference type="NCBI Taxonomy" id="84645"/>
    <lineage>
        <taxon>Eukaryota</taxon>
        <taxon>Metazoa</taxon>
        <taxon>Chordata</taxon>
        <taxon>Craniata</taxon>
        <taxon>Vertebrata</taxon>
        <taxon>Euteleostomi</taxon>
        <taxon>Actinopterygii</taxon>
        <taxon>Neopterygii</taxon>
        <taxon>Teleostei</taxon>
        <taxon>Ostariophysi</taxon>
        <taxon>Cypriniformes</taxon>
        <taxon>Cyprinidae</taxon>
        <taxon>Labeoninae</taxon>
        <taxon>Labeonini</taxon>
        <taxon>Labeo</taxon>
    </lineage>
</organism>
<dbReference type="InterPro" id="IPR043502">
    <property type="entry name" value="DNA/RNA_pol_sf"/>
</dbReference>
<name>A0ABQ8L514_LABRO</name>
<evidence type="ECO:0000313" key="5">
    <source>
        <dbReference type="Proteomes" id="UP000830375"/>
    </source>
</evidence>
<dbReference type="InterPro" id="IPR000477">
    <property type="entry name" value="RT_dom"/>
</dbReference>
<dbReference type="SUPFAM" id="SSF56219">
    <property type="entry name" value="DNase I-like"/>
    <property type="match status" value="1"/>
</dbReference>
<dbReference type="GO" id="GO:0003964">
    <property type="term" value="F:RNA-directed DNA polymerase activity"/>
    <property type="evidence" value="ECO:0007669"/>
    <property type="project" value="UniProtKB-KW"/>
</dbReference>
<evidence type="ECO:0000313" key="4">
    <source>
        <dbReference type="EMBL" id="KAI2645419.1"/>
    </source>
</evidence>
<dbReference type="CDD" id="cd01650">
    <property type="entry name" value="RT_nLTR_like"/>
    <property type="match status" value="1"/>
</dbReference>
<sequence>MAPRMAASVLSSPVVLVFLLVFPVFCFANTISFTRDELLNIRQYTPQNLLPDLNYSDVLLKVVVGGAAALIKRFRTRRRGEASRRAREASTTRIPNGTAQHTSGESTLSTQQNRRTPLARLNDAIPDCALHLPGYQLFRADGDAESTGKSRGGGTCFYINERWCTDVTVLKKMCCSDLEALFIDFYIPPQAHVSLALQKLADQIADMEQKHPDSVLIILGDFNKANLSRELPKYSQHATCPTRDSNILDHCYTTIKNAYHSVPWAALGLSDHCLVHLIPSYRQKLKSAKPVVKSVKRWTNETERVLQACFELTDWSVFEAAANDLDELTETNNDKPWFTAKLRQLRQAKEDAYRYGDKVLYKQAKYTLEKEIRVAKRNYSKRLRNQFYSSDSSSVWKGLKVITNYKTPSPNTVENQQLADDLNEFYCRFEKTPLTPPTTLLSPTPALQIREDDVRQVFRKNKRRKAPGPDGVTSTCLKTCADQLAPIFSQIFNRSLELCEVPSCFKRSTIIPVPKKPKITGLNDYRPVALTSVIMKSFEKLVLAYLKDITGPLLEPLQFAYRANRSVDDAVNMGLHFILQHLKSGTYVRILFVDFSSAFNTIIPNLLLQKLTQLSVPTSICQWITSFLTERQQLVKLRKYSSSTRTISTGTPQGCVLSPLLFSLYTNDCTSKDPSVKLLKFADDTTIIGLIQDGDESAYRQEVKELAVWCSHNNLELNTLKTVEMTGDFRKHPPALPPLTIMDSTVMTVETFRFLGNTISQDLKWDIHIDATVKKAQQRLFFLRQLRKFNLPQELLKQFYTAIIESVLCTSITVRFSSATKSDLRRLHRTVWTAERIIGTTLPTLQELYLSRVSKKAGKITRDPSHPAHSLFELLPSGRRYRALSTRTARHRNSFFPQAIHLMNTSQ</sequence>
<evidence type="ECO:0000256" key="2">
    <source>
        <dbReference type="SAM" id="SignalP"/>
    </source>
</evidence>
<dbReference type="InterPro" id="IPR015095">
    <property type="entry name" value="AlkB_hom8_N"/>
</dbReference>